<keyword evidence="2" id="KW-0146">Chitin degradation</keyword>
<dbReference type="GO" id="GO:0030246">
    <property type="term" value="F:carbohydrate binding"/>
    <property type="evidence" value="ECO:0007669"/>
    <property type="project" value="InterPro"/>
</dbReference>
<evidence type="ECO:0000256" key="6">
    <source>
        <dbReference type="SAM" id="MobiDB-lite"/>
    </source>
</evidence>
<dbReference type="PANTHER" id="PTHR11177">
    <property type="entry name" value="CHITINASE"/>
    <property type="match status" value="1"/>
</dbReference>
<dbReference type="GO" id="GO:0004553">
    <property type="term" value="F:hydrolase activity, hydrolyzing O-glycosyl compounds"/>
    <property type="evidence" value="ECO:0007669"/>
    <property type="project" value="InterPro"/>
</dbReference>
<dbReference type="CDD" id="cd12215">
    <property type="entry name" value="ChiC_BD"/>
    <property type="match status" value="1"/>
</dbReference>
<dbReference type="InterPro" id="IPR001579">
    <property type="entry name" value="Glyco_hydro_18_chit_AS"/>
</dbReference>
<proteinExistence type="predicted"/>
<dbReference type="Gene3D" id="3.20.20.80">
    <property type="entry name" value="Glycosidases"/>
    <property type="match status" value="1"/>
</dbReference>
<keyword evidence="7" id="KW-0732">Signal</keyword>
<evidence type="ECO:0000256" key="2">
    <source>
        <dbReference type="ARBA" id="ARBA00023024"/>
    </source>
</evidence>
<dbReference type="GO" id="GO:0005576">
    <property type="term" value="C:extracellular region"/>
    <property type="evidence" value="ECO:0007669"/>
    <property type="project" value="InterPro"/>
</dbReference>
<dbReference type="Gene3D" id="3.10.50.10">
    <property type="match status" value="1"/>
</dbReference>
<name>A0A9W6SGE0_9ACTN</name>
<dbReference type="InterPro" id="IPR011583">
    <property type="entry name" value="Chitinase_II/V-like_cat"/>
</dbReference>
<accession>A0A9W6SGE0</accession>
<evidence type="ECO:0000256" key="7">
    <source>
        <dbReference type="SAM" id="SignalP"/>
    </source>
</evidence>
<feature type="compositionally biased region" description="Low complexity" evidence="6">
    <location>
        <begin position="719"/>
        <end position="729"/>
    </location>
</feature>
<dbReference type="InterPro" id="IPR017853">
    <property type="entry name" value="GH"/>
</dbReference>
<dbReference type="Pfam" id="PF06483">
    <property type="entry name" value="ChiC"/>
    <property type="match status" value="1"/>
</dbReference>
<dbReference type="SUPFAM" id="SSF54556">
    <property type="entry name" value="Chitinase insertion domain"/>
    <property type="match status" value="1"/>
</dbReference>
<dbReference type="InterPro" id="IPR001223">
    <property type="entry name" value="Glyco_hydro18_cat"/>
</dbReference>
<dbReference type="InterPro" id="IPR029070">
    <property type="entry name" value="Chitinase_insertion_sf"/>
</dbReference>
<sequence length="775" mass="83452">MVAALTLAMGVLIPAIAQSAEDHAACRPDGLYLQANVSVPYCNAYDNAGREKMGGNDRRVIGYFASWRNGSDGTPKYLVPNIPWGKVTHLNYAFAHVDGSNKVSVGNAGPNNPSIGMEWPGVPGAEMDPSLPYKGHFNLLNKYKKTYPNVKTMISVGGWAETGGYFNDQGVRVNDGGFYTLADDQNKINTFADSAVAFIRQYGFNGVDIDYEYATSAPKAGNPLDFTVSEPRRARLMTGYVNLMRTLREKLNAASAADGKYYLLTAAVSASGWILRGSESYQVTQYLDYANVMTYDLHGAWNKFVGPNAALYDDGTDSEMKNWNMYSTYGQGYLNTDWAYHYFRGSMPAGRINLGVPFYTRGWKSVTGGTNGLWGESALADQTKCPKGTGPDVGSTVPCGDGAIGIDNLWHDKNTQGAEEPAGANPMWHAKNLDEGITPDYLAAYGLDPATDPDDRVTGDYQRYYSSSLGSPWLWNAQKKVYLSTEDEQSLAAKADYIAAKGIGGVMFWELSGDYSFNAAKGQYEMGDTLVTTLYNKLNKAGPYGNTKSNAAVPADQLNVGISLSGYAVGDANYPINPELKITNNSTTTIPGGAVFDFDYASTAPCDMSQQSGWTLTNGPCGHTGNNNTGGLKGDFQHAKLTLPSWQSIAPGASAAVKIVYKLPVSTPSNWKVTFGGKSYSLSADYPRGSGTTNPTSNPTGPTTGPTTPPTTTPPTTTPPTGGNCTNPSWDRAKVYNGGNLVSWKGHNWRAKWWTQGEEPGTTGQWGVWEDKGAC</sequence>
<dbReference type="Pfam" id="PF02839">
    <property type="entry name" value="CBM_5_12"/>
    <property type="match status" value="1"/>
</dbReference>
<feature type="domain" description="GH18" evidence="8">
    <location>
        <begin position="58"/>
        <end position="537"/>
    </location>
</feature>
<dbReference type="InterPro" id="IPR050314">
    <property type="entry name" value="Glycosyl_Hydrlase_18"/>
</dbReference>
<feature type="signal peptide" evidence="7">
    <location>
        <begin position="1"/>
        <end position="19"/>
    </location>
</feature>
<comment type="caution">
    <text evidence="9">The sequence shown here is derived from an EMBL/GenBank/DDBJ whole genome shotgun (WGS) entry which is preliminary data.</text>
</comment>
<evidence type="ECO:0000313" key="10">
    <source>
        <dbReference type="Proteomes" id="UP001165079"/>
    </source>
</evidence>
<evidence type="ECO:0000256" key="1">
    <source>
        <dbReference type="ARBA" id="ARBA00022801"/>
    </source>
</evidence>
<dbReference type="GO" id="GO:0005975">
    <property type="term" value="P:carbohydrate metabolic process"/>
    <property type="evidence" value="ECO:0007669"/>
    <property type="project" value="InterPro"/>
</dbReference>
<dbReference type="PANTHER" id="PTHR11177:SF308">
    <property type="entry name" value="CHITINASE A"/>
    <property type="match status" value="1"/>
</dbReference>
<protein>
    <submittedName>
        <fullName evidence="9">Chitinase</fullName>
    </submittedName>
</protein>
<dbReference type="InterPro" id="IPR036573">
    <property type="entry name" value="CBM_sf_5/12"/>
</dbReference>
<dbReference type="AlphaFoldDB" id="A0A9W6SGE0"/>
<feature type="region of interest" description="Disordered" evidence="6">
    <location>
        <begin position="686"/>
        <end position="729"/>
    </location>
</feature>
<dbReference type="Gene3D" id="2.10.10.20">
    <property type="entry name" value="Carbohydrate-binding module superfamily 5/12"/>
    <property type="match status" value="1"/>
</dbReference>
<dbReference type="SUPFAM" id="SSF51445">
    <property type="entry name" value="(Trans)glycosidases"/>
    <property type="match status" value="1"/>
</dbReference>
<evidence type="ECO:0000259" key="8">
    <source>
        <dbReference type="PROSITE" id="PS51910"/>
    </source>
</evidence>
<feature type="chain" id="PRO_5040880011" evidence="7">
    <location>
        <begin position="20"/>
        <end position="775"/>
    </location>
</feature>
<dbReference type="SMART" id="SM00495">
    <property type="entry name" value="ChtBD3"/>
    <property type="match status" value="1"/>
</dbReference>
<evidence type="ECO:0000256" key="5">
    <source>
        <dbReference type="RuleBase" id="RU000489"/>
    </source>
</evidence>
<dbReference type="EMBL" id="BSTX01000001">
    <property type="protein sequence ID" value="GLZ76660.1"/>
    <property type="molecule type" value="Genomic_DNA"/>
</dbReference>
<organism evidence="9 10">
    <name type="scientific">Actinorhabdospora filicis</name>
    <dbReference type="NCBI Taxonomy" id="1785913"/>
    <lineage>
        <taxon>Bacteria</taxon>
        <taxon>Bacillati</taxon>
        <taxon>Actinomycetota</taxon>
        <taxon>Actinomycetes</taxon>
        <taxon>Micromonosporales</taxon>
        <taxon>Micromonosporaceae</taxon>
        <taxon>Actinorhabdospora</taxon>
    </lineage>
</organism>
<dbReference type="GO" id="GO:0006032">
    <property type="term" value="P:chitin catabolic process"/>
    <property type="evidence" value="ECO:0007669"/>
    <property type="project" value="UniProtKB-KW"/>
</dbReference>
<dbReference type="Proteomes" id="UP001165079">
    <property type="component" value="Unassembled WGS sequence"/>
</dbReference>
<dbReference type="Pfam" id="PF00704">
    <property type="entry name" value="Glyco_hydro_18"/>
    <property type="match status" value="1"/>
</dbReference>
<gene>
    <name evidence="9" type="ORF">Afil01_14670</name>
</gene>
<evidence type="ECO:0000313" key="9">
    <source>
        <dbReference type="EMBL" id="GLZ76660.1"/>
    </source>
</evidence>
<keyword evidence="3" id="KW-0119">Carbohydrate metabolism</keyword>
<keyword evidence="4 5" id="KW-0326">Glycosidase</keyword>
<keyword evidence="10" id="KW-1185">Reference proteome</keyword>
<dbReference type="SUPFAM" id="SSF51055">
    <property type="entry name" value="Carbohydrate binding domain"/>
    <property type="match status" value="1"/>
</dbReference>
<feature type="compositionally biased region" description="Low complexity" evidence="6">
    <location>
        <begin position="689"/>
        <end position="706"/>
    </location>
</feature>
<dbReference type="InterPro" id="IPR003610">
    <property type="entry name" value="CBM5/12"/>
</dbReference>
<reference evidence="9" key="1">
    <citation type="submission" date="2023-03" db="EMBL/GenBank/DDBJ databases">
        <title>Actinorhabdospora filicis NBRC 111898.</title>
        <authorList>
            <person name="Ichikawa N."/>
            <person name="Sato H."/>
            <person name="Tonouchi N."/>
        </authorList>
    </citation>
    <scope>NUCLEOTIDE SEQUENCE</scope>
    <source>
        <strain evidence="9">NBRC 111898</strain>
    </source>
</reference>
<keyword evidence="1 5" id="KW-0378">Hydrolase</keyword>
<evidence type="ECO:0000256" key="4">
    <source>
        <dbReference type="ARBA" id="ARBA00023295"/>
    </source>
</evidence>
<keyword evidence="2" id="KW-0624">Polysaccharide degradation</keyword>
<feature type="compositionally biased region" description="Pro residues" evidence="6">
    <location>
        <begin position="707"/>
        <end position="718"/>
    </location>
</feature>
<dbReference type="SMART" id="SM00636">
    <property type="entry name" value="Glyco_18"/>
    <property type="match status" value="1"/>
</dbReference>
<dbReference type="PROSITE" id="PS51910">
    <property type="entry name" value="GH18_2"/>
    <property type="match status" value="1"/>
</dbReference>
<dbReference type="PROSITE" id="PS01095">
    <property type="entry name" value="GH18_1"/>
    <property type="match status" value="1"/>
</dbReference>
<dbReference type="GO" id="GO:0008061">
    <property type="term" value="F:chitin binding"/>
    <property type="evidence" value="ECO:0007669"/>
    <property type="project" value="InterPro"/>
</dbReference>
<dbReference type="CDD" id="cd06548">
    <property type="entry name" value="GH18_chitinase"/>
    <property type="match status" value="1"/>
</dbReference>
<dbReference type="InterPro" id="IPR009470">
    <property type="entry name" value="Chi_C"/>
</dbReference>
<evidence type="ECO:0000256" key="3">
    <source>
        <dbReference type="ARBA" id="ARBA00023277"/>
    </source>
</evidence>